<feature type="region of interest" description="Disordered" evidence="1">
    <location>
        <begin position="520"/>
        <end position="541"/>
    </location>
</feature>
<protein>
    <submittedName>
        <fullName evidence="2">Uncharacterized protein</fullName>
    </submittedName>
</protein>
<comment type="caution">
    <text evidence="2">The sequence shown here is derived from an EMBL/GenBank/DDBJ whole genome shotgun (WGS) entry which is preliminary data.</text>
</comment>
<feature type="region of interest" description="Disordered" evidence="1">
    <location>
        <begin position="297"/>
        <end position="333"/>
    </location>
</feature>
<feature type="region of interest" description="Disordered" evidence="1">
    <location>
        <begin position="57"/>
        <end position="84"/>
    </location>
</feature>
<name>A0A433QJ14_9FUNG</name>
<feature type="region of interest" description="Disordered" evidence="1">
    <location>
        <begin position="105"/>
        <end position="194"/>
    </location>
</feature>
<dbReference type="Proteomes" id="UP000274822">
    <property type="component" value="Unassembled WGS sequence"/>
</dbReference>
<accession>A0A433QJ14</accession>
<feature type="compositionally biased region" description="Basic and acidic residues" evidence="1">
    <location>
        <begin position="133"/>
        <end position="146"/>
    </location>
</feature>
<feature type="compositionally biased region" description="Low complexity" evidence="1">
    <location>
        <begin position="314"/>
        <end position="333"/>
    </location>
</feature>
<feature type="region of interest" description="Disordered" evidence="1">
    <location>
        <begin position="1"/>
        <end position="24"/>
    </location>
</feature>
<reference evidence="2 3" key="1">
    <citation type="journal article" date="2018" name="New Phytol.">
        <title>Phylogenomics of Endogonaceae and evolution of mycorrhizas within Mucoromycota.</title>
        <authorList>
            <person name="Chang Y."/>
            <person name="Desiro A."/>
            <person name="Na H."/>
            <person name="Sandor L."/>
            <person name="Lipzen A."/>
            <person name="Clum A."/>
            <person name="Barry K."/>
            <person name="Grigoriev I.V."/>
            <person name="Martin F.M."/>
            <person name="Stajich J.E."/>
            <person name="Smith M.E."/>
            <person name="Bonito G."/>
            <person name="Spatafora J.W."/>
        </authorList>
    </citation>
    <scope>NUCLEOTIDE SEQUENCE [LARGE SCALE GENOMIC DNA]</scope>
    <source>
        <strain evidence="2 3">AD002</strain>
    </source>
</reference>
<feature type="compositionally biased region" description="Acidic residues" evidence="1">
    <location>
        <begin position="528"/>
        <end position="540"/>
    </location>
</feature>
<evidence type="ECO:0000313" key="2">
    <source>
        <dbReference type="EMBL" id="RUS29551.1"/>
    </source>
</evidence>
<proteinExistence type="predicted"/>
<sequence>MKIPHPPVQSSSTRSGVLTIGRKLPPTPEAIANIECIARENIENVVTIAAVRKSAANKTASNVQGHEHVDVKGTTQENRLPKAVTAEPRKPLVLSACFVNSVKAETESAHPLKADPEKESRTQSVIRSNAEIEAVKGRKQEPEQRKKASGPAPRVSKSRTKSQSFPAVPSTVGRALPPKSSATRLGQNSASVSRQTTRNAYDILCEQIVDHVINEEGDAVTPPGQRKGRSHSRSKNNLEEQNVTRTATTKKTMRESRNTSSGIAGFLIDEEEQTGWVSQGIVSPLAAIDDKVFEHRSRLVRTPPDPLTSTPLASHSRQNPSFSSSPSPELHSESLFKPMLKSSARNIANTASTPTDICDESLVSSEFEIECESPPAKRDERGHLRPPNAAKLEEKLLPARKRLELRAQMETTARPHNPVISSRVSLSTSSTEVSPILTRMGESPAWEFGHDAVRGFGGTGMDDLDRDAVLRRLSVVSPLSGKELGVSNEEDVFGERLVTGLKRSRDLEGQKEYERCVKRPRDGKLDSELEEVKEELEDNGDTSLRAYNSAVDDDGDWAAGILDEDAPPEFFDLENVGGDTNEPW</sequence>
<keyword evidence="3" id="KW-1185">Reference proteome</keyword>
<dbReference type="AlphaFoldDB" id="A0A433QJ14"/>
<dbReference type="EMBL" id="RBNJ01005046">
    <property type="protein sequence ID" value="RUS29551.1"/>
    <property type="molecule type" value="Genomic_DNA"/>
</dbReference>
<feature type="compositionally biased region" description="Polar residues" evidence="1">
    <location>
        <begin position="239"/>
        <end position="250"/>
    </location>
</feature>
<evidence type="ECO:0000313" key="3">
    <source>
        <dbReference type="Proteomes" id="UP000274822"/>
    </source>
</evidence>
<feature type="compositionally biased region" description="Polar residues" evidence="1">
    <location>
        <begin position="180"/>
        <end position="194"/>
    </location>
</feature>
<organism evidence="2 3">
    <name type="scientific">Jimgerdemannia flammicorona</name>
    <dbReference type="NCBI Taxonomy" id="994334"/>
    <lineage>
        <taxon>Eukaryota</taxon>
        <taxon>Fungi</taxon>
        <taxon>Fungi incertae sedis</taxon>
        <taxon>Mucoromycota</taxon>
        <taxon>Mucoromycotina</taxon>
        <taxon>Endogonomycetes</taxon>
        <taxon>Endogonales</taxon>
        <taxon>Endogonaceae</taxon>
        <taxon>Jimgerdemannia</taxon>
    </lineage>
</organism>
<gene>
    <name evidence="2" type="ORF">BC938DRAFT_480529</name>
</gene>
<evidence type="ECO:0000256" key="1">
    <source>
        <dbReference type="SAM" id="MobiDB-lite"/>
    </source>
</evidence>
<feature type="compositionally biased region" description="Basic and acidic residues" evidence="1">
    <location>
        <begin position="105"/>
        <end position="121"/>
    </location>
</feature>
<feature type="region of interest" description="Disordered" evidence="1">
    <location>
        <begin position="217"/>
        <end position="258"/>
    </location>
</feature>